<dbReference type="EMBL" id="BSXW01000290">
    <property type="protein sequence ID" value="GMF17664.1"/>
    <property type="molecule type" value="Genomic_DNA"/>
</dbReference>
<comment type="caution">
    <text evidence="1">The sequence shown here is derived from an EMBL/GenBank/DDBJ whole genome shotgun (WGS) entry which is preliminary data.</text>
</comment>
<accession>A0A9W6WUW7</accession>
<keyword evidence="2" id="KW-1185">Reference proteome</keyword>
<dbReference type="AlphaFoldDB" id="A0A9W6WUW7"/>
<name>A0A9W6WUW7_9STRA</name>
<evidence type="ECO:0000313" key="2">
    <source>
        <dbReference type="Proteomes" id="UP001165083"/>
    </source>
</evidence>
<dbReference type="Proteomes" id="UP001165083">
    <property type="component" value="Unassembled WGS sequence"/>
</dbReference>
<sequence>MILYFNQFDGVGIWMGNFTRTNAHHVMELGIAARAGPVLPIRRESKVHGNSTASINQRGPHMEFAMLCCATNADGSLAQRRNGPVAAARKKLLKFLTPHKLTENLLVPVGAVRDGEH</sequence>
<reference evidence="1" key="1">
    <citation type="submission" date="2023-04" db="EMBL/GenBank/DDBJ databases">
        <title>Phytophthora lilii NBRC 32176.</title>
        <authorList>
            <person name="Ichikawa N."/>
            <person name="Sato H."/>
            <person name="Tonouchi N."/>
        </authorList>
    </citation>
    <scope>NUCLEOTIDE SEQUENCE</scope>
    <source>
        <strain evidence="1">NBRC 32176</strain>
    </source>
</reference>
<evidence type="ECO:0000313" key="1">
    <source>
        <dbReference type="EMBL" id="GMF17664.1"/>
    </source>
</evidence>
<organism evidence="1 2">
    <name type="scientific">Phytophthora lilii</name>
    <dbReference type="NCBI Taxonomy" id="2077276"/>
    <lineage>
        <taxon>Eukaryota</taxon>
        <taxon>Sar</taxon>
        <taxon>Stramenopiles</taxon>
        <taxon>Oomycota</taxon>
        <taxon>Peronosporomycetes</taxon>
        <taxon>Peronosporales</taxon>
        <taxon>Peronosporaceae</taxon>
        <taxon>Phytophthora</taxon>
    </lineage>
</organism>
<protein>
    <submittedName>
        <fullName evidence="1">Unnamed protein product</fullName>
    </submittedName>
</protein>
<proteinExistence type="predicted"/>
<gene>
    <name evidence="1" type="ORF">Plil01_000649800</name>
</gene>